<feature type="domain" description="BTB" evidence="1">
    <location>
        <begin position="19"/>
        <end position="86"/>
    </location>
</feature>
<dbReference type="InterPro" id="IPR011333">
    <property type="entry name" value="SKP1/BTB/POZ_sf"/>
</dbReference>
<evidence type="ECO:0000313" key="3">
    <source>
        <dbReference type="Proteomes" id="UP000219602"/>
    </source>
</evidence>
<dbReference type="PANTHER" id="PTHR47843">
    <property type="entry name" value="BTB DOMAIN-CONTAINING PROTEIN-RELATED"/>
    <property type="match status" value="1"/>
</dbReference>
<reference evidence="2 3" key="1">
    <citation type="journal article" date="2016" name="Environ. Microbiol.">
        <title>Effector profiles distinguish formae speciales of Fusarium oxysporum.</title>
        <authorList>
            <person name="van Dam P."/>
            <person name="Fokkens L."/>
            <person name="Schmidt S.M."/>
            <person name="Linmans J.H."/>
            <person name="Kistler H.C."/>
            <person name="Ma L.J."/>
            <person name="Rep M."/>
        </authorList>
    </citation>
    <scope>NUCLEOTIDE SEQUENCE [LARGE SCALE GENOMIC DNA]</scope>
    <source>
        <strain evidence="2 3">Forc016</strain>
    </source>
</reference>
<name>A0A2H3FXM7_FUSOX</name>
<dbReference type="Gene3D" id="3.30.710.10">
    <property type="entry name" value="Potassium Channel Kv1.1, Chain A"/>
    <property type="match status" value="1"/>
</dbReference>
<proteinExistence type="predicted"/>
<comment type="caution">
    <text evidence="2">The sequence shown here is derived from an EMBL/GenBank/DDBJ whole genome shotgun (WGS) entry which is preliminary data.</text>
</comment>
<dbReference type="Pfam" id="PF00651">
    <property type="entry name" value="BTB"/>
    <property type="match status" value="1"/>
</dbReference>
<dbReference type="SMART" id="SM00225">
    <property type="entry name" value="BTB"/>
    <property type="match status" value="1"/>
</dbReference>
<dbReference type="PANTHER" id="PTHR47843:SF5">
    <property type="entry name" value="BTB_POZ DOMAIN PROTEIN"/>
    <property type="match status" value="1"/>
</dbReference>
<dbReference type="Proteomes" id="UP000219602">
    <property type="component" value="Chromosome 13"/>
</dbReference>
<sequence>MNIEERKLMQKAQKAGQFTDFAFLCKGKKIPVHKIIICAQSKVFNAACTSDFKEARSGVYGLSEYPLELVEMMVDYFYVGHYDNPIRVASKLSLSMHSSMLALADKYDIQGLVRQAIDLYIRRLKHKHVELEDFLNSLPVLHELPISVSRDAIDAAVAHTRETVLTCICRKATKRLIDQISDASQDFLKEVMMSIMSTPLESRCGDCNQRTRSLKISQEIRYSSPYLTYRQYNPYQNGVAGL</sequence>
<dbReference type="EMBL" id="MABQ02000011">
    <property type="protein sequence ID" value="PCD23761.1"/>
    <property type="molecule type" value="Genomic_DNA"/>
</dbReference>
<dbReference type="CDD" id="cd18186">
    <property type="entry name" value="BTB_POZ_ZBTB_KLHL-like"/>
    <property type="match status" value="1"/>
</dbReference>
<protein>
    <recommendedName>
        <fullName evidence="1">BTB domain-containing protein</fullName>
    </recommendedName>
</protein>
<dbReference type="SUPFAM" id="SSF54695">
    <property type="entry name" value="POZ domain"/>
    <property type="match status" value="1"/>
</dbReference>
<evidence type="ECO:0000313" key="2">
    <source>
        <dbReference type="EMBL" id="PCD23761.1"/>
    </source>
</evidence>
<reference evidence="2 3" key="2">
    <citation type="journal article" date="2017" name="Sci. Rep.">
        <title>A mobile pathogenicity chromosome in Fusarium oxysporum for infection of multiple cucurbit species.</title>
        <authorList>
            <person name="van Dam P."/>
            <person name="Fokkens L."/>
            <person name="Ayukawa Y."/>
            <person name="van der Gragt M."/>
            <person name="Ter Horst A."/>
            <person name="Brankovics B."/>
            <person name="Houterman P.M."/>
            <person name="Arie T."/>
            <person name="Rep M."/>
        </authorList>
    </citation>
    <scope>NUCLEOTIDE SEQUENCE [LARGE SCALE GENOMIC DNA]</scope>
    <source>
        <strain evidence="2 3">Forc016</strain>
    </source>
</reference>
<dbReference type="InterPro" id="IPR000210">
    <property type="entry name" value="BTB/POZ_dom"/>
</dbReference>
<accession>A0A2H3FXM7</accession>
<dbReference type="STRING" id="327505.A0A2H3FXM7"/>
<dbReference type="PROSITE" id="PS50097">
    <property type="entry name" value="BTB"/>
    <property type="match status" value="1"/>
</dbReference>
<evidence type="ECO:0000259" key="1">
    <source>
        <dbReference type="PROSITE" id="PS50097"/>
    </source>
</evidence>
<gene>
    <name evidence="2" type="ORF">AU210_015277</name>
</gene>
<dbReference type="AlphaFoldDB" id="A0A2H3FXM7"/>
<organism evidence="2 3">
    <name type="scientific">Fusarium oxysporum f. sp. radicis-cucumerinum</name>
    <dbReference type="NCBI Taxonomy" id="327505"/>
    <lineage>
        <taxon>Eukaryota</taxon>
        <taxon>Fungi</taxon>
        <taxon>Dikarya</taxon>
        <taxon>Ascomycota</taxon>
        <taxon>Pezizomycotina</taxon>
        <taxon>Sordariomycetes</taxon>
        <taxon>Hypocreomycetidae</taxon>
        <taxon>Hypocreales</taxon>
        <taxon>Nectriaceae</taxon>
        <taxon>Fusarium</taxon>
        <taxon>Fusarium oxysporum species complex</taxon>
    </lineage>
</organism>